<dbReference type="AlphaFoldDB" id="G2TLI9"/>
<accession>G2TLI9</accession>
<protein>
    <submittedName>
        <fullName evidence="1">Uncharacterized protein</fullName>
    </submittedName>
</protein>
<evidence type="ECO:0000313" key="2">
    <source>
        <dbReference type="Proteomes" id="UP000009283"/>
    </source>
</evidence>
<sequence>MLRKREKTTVFLNVGSVYVKKASKNEVLPSHRARLR</sequence>
<proteinExistence type="predicted"/>
<dbReference type="EMBL" id="CP003056">
    <property type="protein sequence ID" value="AEO99491.1"/>
    <property type="molecule type" value="Genomic_DNA"/>
</dbReference>
<organism evidence="1 2">
    <name type="scientific">Heyndrickxia coagulans 36D1</name>
    <dbReference type="NCBI Taxonomy" id="345219"/>
    <lineage>
        <taxon>Bacteria</taxon>
        <taxon>Bacillati</taxon>
        <taxon>Bacillota</taxon>
        <taxon>Bacilli</taxon>
        <taxon>Bacillales</taxon>
        <taxon>Bacillaceae</taxon>
        <taxon>Heyndrickxia</taxon>
    </lineage>
</organism>
<name>G2TLI9_HEYCO</name>
<dbReference type="KEGG" id="bag:Bcoa_0266"/>
<reference evidence="1 2" key="1">
    <citation type="journal article" date="2011" name="Stand. Genomic Sci.">
        <title>Complete Genome Sequence of a thermotolerant sporogenic lactic acid bacterium, Bacillus coagulans strain 36D1.</title>
        <authorList>
            <person name="Rhee M.S."/>
            <person name="Moritz B.E."/>
            <person name="Xie G."/>
            <person name="Glavina Del Rio T."/>
            <person name="Dalin E."/>
            <person name="Tice H."/>
            <person name="Bruce D."/>
            <person name="Goodwin L."/>
            <person name="Chertkov O."/>
            <person name="Brettin T."/>
            <person name="Han C."/>
            <person name="Detter C."/>
            <person name="Pitluck S."/>
            <person name="Land M.L."/>
            <person name="Patel M."/>
            <person name="Ou M."/>
            <person name="Harbrucker R."/>
            <person name="Ingram L.O."/>
            <person name="Shanmugam K.T."/>
        </authorList>
    </citation>
    <scope>NUCLEOTIDE SEQUENCE [LARGE SCALE GENOMIC DNA]</scope>
    <source>
        <strain evidence="1 2">36D1</strain>
    </source>
</reference>
<gene>
    <name evidence="1" type="ORF">Bcoa_0266</name>
</gene>
<evidence type="ECO:0000313" key="1">
    <source>
        <dbReference type="EMBL" id="AEO99491.1"/>
    </source>
</evidence>
<dbReference type="HOGENOM" id="CLU_3354445_0_0_9"/>
<dbReference type="Proteomes" id="UP000009283">
    <property type="component" value="Chromosome"/>
</dbReference>